<name>A0ABP8JII1_9MICO</name>
<protein>
    <submittedName>
        <fullName evidence="1">DUF3107 domain-containing protein</fullName>
    </submittedName>
</protein>
<keyword evidence="2" id="KW-1185">Reference proteome</keyword>
<reference evidence="2" key="1">
    <citation type="journal article" date="2019" name="Int. J. Syst. Evol. Microbiol.">
        <title>The Global Catalogue of Microorganisms (GCM) 10K type strain sequencing project: providing services to taxonomists for standard genome sequencing and annotation.</title>
        <authorList>
            <consortium name="The Broad Institute Genomics Platform"/>
            <consortium name="The Broad Institute Genome Sequencing Center for Infectious Disease"/>
            <person name="Wu L."/>
            <person name="Ma J."/>
        </authorList>
    </citation>
    <scope>NUCLEOTIDE SEQUENCE [LARGE SCALE GENOMIC DNA]</scope>
    <source>
        <strain evidence="2">JCM 17808</strain>
    </source>
</reference>
<sequence>MEIRIGVQNAPRELVLESTATADEVNEQVKAALQDGGMLSLADAKGRQVFVPAAALAYVETGEEQQRRVGFGVG</sequence>
<evidence type="ECO:0000313" key="2">
    <source>
        <dbReference type="Proteomes" id="UP001500642"/>
    </source>
</evidence>
<proteinExistence type="predicted"/>
<evidence type="ECO:0000313" key="1">
    <source>
        <dbReference type="EMBL" id="GAA4391401.1"/>
    </source>
</evidence>
<dbReference type="Proteomes" id="UP001500642">
    <property type="component" value="Unassembled WGS sequence"/>
</dbReference>
<dbReference type="Pfam" id="PF11305">
    <property type="entry name" value="DUF3107"/>
    <property type="match status" value="1"/>
</dbReference>
<organism evidence="1 2">
    <name type="scientific">Brevibacterium pityocampae</name>
    <dbReference type="NCBI Taxonomy" id="506594"/>
    <lineage>
        <taxon>Bacteria</taxon>
        <taxon>Bacillati</taxon>
        <taxon>Actinomycetota</taxon>
        <taxon>Actinomycetes</taxon>
        <taxon>Micrococcales</taxon>
        <taxon>Brevibacteriaceae</taxon>
        <taxon>Brevibacterium</taxon>
    </lineage>
</organism>
<accession>A0ABP8JII1</accession>
<gene>
    <name evidence="1" type="ORF">GCM10023167_18740</name>
</gene>
<comment type="caution">
    <text evidence="1">The sequence shown here is derived from an EMBL/GenBank/DDBJ whole genome shotgun (WGS) entry which is preliminary data.</text>
</comment>
<dbReference type="EMBL" id="BAABGL010000012">
    <property type="protein sequence ID" value="GAA4391401.1"/>
    <property type="molecule type" value="Genomic_DNA"/>
</dbReference>
<dbReference type="InterPro" id="IPR021456">
    <property type="entry name" value="DUF3107"/>
</dbReference>
<dbReference type="RefSeq" id="WP_137319378.1">
    <property type="nucleotide sequence ID" value="NZ_BAABGL010000012.1"/>
</dbReference>